<dbReference type="InterPro" id="IPR020841">
    <property type="entry name" value="PKS_Beta-ketoAc_synthase_dom"/>
</dbReference>
<dbReference type="GO" id="GO:0004312">
    <property type="term" value="F:fatty acid synthase activity"/>
    <property type="evidence" value="ECO:0007669"/>
    <property type="project" value="TreeGrafter"/>
</dbReference>
<keyword evidence="6" id="KW-0596">Phosphopantetheine</keyword>
<dbReference type="InterPro" id="IPR054514">
    <property type="entry name" value="RhiE-like_linker"/>
</dbReference>
<gene>
    <name evidence="14" type="ORF">SAMN02745217_00615</name>
</gene>
<dbReference type="GO" id="GO:0016491">
    <property type="term" value="F:oxidoreductase activity"/>
    <property type="evidence" value="ECO:0007669"/>
    <property type="project" value="InterPro"/>
</dbReference>
<dbReference type="SUPFAM" id="SSF53901">
    <property type="entry name" value="Thiolase-like"/>
    <property type="match status" value="3"/>
</dbReference>
<dbReference type="CDD" id="cd17643">
    <property type="entry name" value="A_NRPS_Cytc1-like"/>
    <property type="match status" value="1"/>
</dbReference>
<dbReference type="InterPro" id="IPR029479">
    <property type="entry name" value="Nitroreductase"/>
</dbReference>
<dbReference type="Pfam" id="PF16197">
    <property type="entry name" value="KAsynt_C_assoc"/>
    <property type="match status" value="1"/>
</dbReference>
<dbReference type="GO" id="GO:0004315">
    <property type="term" value="F:3-oxoacyl-[acyl-carrier-protein] synthase activity"/>
    <property type="evidence" value="ECO:0007669"/>
    <property type="project" value="InterPro"/>
</dbReference>
<dbReference type="FunFam" id="3.40.47.10:FF:000019">
    <property type="entry name" value="Polyketide synthase type I"/>
    <property type="match status" value="1"/>
</dbReference>
<name>A0A1M7XZC5_9FIRM</name>
<feature type="domain" description="Carrier" evidence="12">
    <location>
        <begin position="3549"/>
        <end position="3623"/>
    </location>
</feature>
<dbReference type="NCBIfam" id="TIGR01733">
    <property type="entry name" value="AA-adenyl-dom"/>
    <property type="match status" value="1"/>
</dbReference>
<keyword evidence="8" id="KW-0597">Phosphoprotein</keyword>
<dbReference type="InterPro" id="IPR020806">
    <property type="entry name" value="PKS_PP-bd"/>
</dbReference>
<dbReference type="PANTHER" id="PTHR43775">
    <property type="entry name" value="FATTY ACID SYNTHASE"/>
    <property type="match status" value="1"/>
</dbReference>
<dbReference type="Pfam" id="PF13193">
    <property type="entry name" value="AMP-binding_C"/>
    <property type="match status" value="1"/>
</dbReference>
<dbReference type="Pfam" id="PF00881">
    <property type="entry name" value="Nitroreductase"/>
    <property type="match status" value="1"/>
</dbReference>
<evidence type="ECO:0000256" key="6">
    <source>
        <dbReference type="ARBA" id="ARBA00022450"/>
    </source>
</evidence>
<dbReference type="InterPro" id="IPR014030">
    <property type="entry name" value="Ketoacyl_synth_N"/>
</dbReference>
<evidence type="ECO:0000256" key="8">
    <source>
        <dbReference type="ARBA" id="ARBA00022553"/>
    </source>
</evidence>
<dbReference type="FunFam" id="3.40.50.980:FF:000002">
    <property type="entry name" value="Enterobactin synthetase component F"/>
    <property type="match status" value="1"/>
</dbReference>
<dbReference type="InterPro" id="IPR010071">
    <property type="entry name" value="AA_adenyl_dom"/>
</dbReference>
<dbReference type="Pfam" id="PF23297">
    <property type="entry name" value="ACP_SdgA_C"/>
    <property type="match status" value="1"/>
</dbReference>
<evidence type="ECO:0000256" key="3">
    <source>
        <dbReference type="ARBA" id="ARBA00004496"/>
    </source>
</evidence>
<dbReference type="GO" id="GO:0005737">
    <property type="term" value="C:cytoplasm"/>
    <property type="evidence" value="ECO:0007669"/>
    <property type="project" value="UniProtKB-SubCell"/>
</dbReference>
<sequence length="4372" mass="497650">MRKKDFSALSRNEKIAYLQNLLEERKSESESMYPQITYNKKERYSYFPLSETQESFFVGKLMESEEKKVGCHIYCEIEERNLDVDRLNMAWNKLVLHHDMLRDRITEKGLQRIEQGGIDYKFEVYDKSEAAEEKLAEHIEMLRGRLSHKVYRAMDYPLYEICVTRKKEEVFIIHFSIDEWIVDASSVAILLEQWYGLYHSKEYKLEPLSFTFRDFVLAQKKFEESKKYQEDLKYWKNKLSNINGEEMDIVKPVKSDTGKIRKRYEYVLNHRRWSGLKKYAEQFNISPTAILLTLFLKVCSEYNAGKSYPLVLTHFNRLPIAKDIDKAVGPFITTMIYQEDAQAEKYGFDRENQSEEFVRKARQVQKQLWDDNDHNSISGIRILRELKKEKRVVKGYVIPIVFTSMINNVRKSHDENIGTWFDQITYNITQTPQVYLDHQIMEADGTLIFNWDVLSGYFKDGVIEKMFSRYCDLLESNCDGAVALVQIEKNTEEERKQEFDLTDLQASYLYSHMVNEASDKERLLYQEFLVEEDSIERIKEKWQQLVDEIDMLRVVFTKDGKQKVLEDVPVKEIPVIDLSGEEESLQEAKLDRIREKIINQGFSMYQWPMFDVRIIRLGERKLRVNIAFDTAIMDGQSLEILYKRLFDKEDKGLKEQVTFHEYIKAKKSYEVSQECEEKRIYWDTKFRQNLNAPFAEYFHETGHGSNTRRISGKIADYHKLSDLAKEHHVCVESILMTVYLEVIATKCKEKEFSVVRVGWERILTQPSIQNTIGEFTALGWVTRRNEQKTFWERVLDIEKQIKKDLANKEVSGLSGLRKAKYSKSFPVVFTGLAAGESFILPENVTRSNGLSKTPQVYLDNISFVEKNHLLVNWDYLKDIFPTELINEMFEEYVKELNSLCRDNKELEQRKVSRNCIHEFVEEQAKEYPKNIALRYMDESLTYEELDRKANQLANYLRKQGVGRDELVAICLEKSIDMIVAILAILKAGGAYVPIDPSYPGDRINYILKDSQTRIVITKEESAHKIESTALNKLYLDTLHPMLESCSTAKPSEEATKDSLAYIIYTSGSTGKPKGVLITHHNVVRLFEQTQHWFGFHKNDVFTMYHSYAFDFSVWEIWGALLYGGTLVVVPYEVSRSFSKVYELLEKEKVTVFSQTPTAFKQLMKVEEEEGVRNLSLRYIIFGGEALNLQSLSGWFQRHGDSKPQLINMYGITETTVHVTYRPIKETDIHSSASLIGIPIPDLSLYILDENLNKVAAGETGEICVGGPGVAKGDLNRPDITKEKFIDNPFYPGERLYLSGDLGRYQSDYDIEYMGRKDNQVKVRGFRIELGEIENVLLSHPQIKEAAVVIEKGEEDNKIRAFLVIEGQELSGKDIRHYVRSKLPDYMVPNIIDRIDHIPITINGKLDYQKLMNNDRELVIESHPANKEFTREERLSSLYRILQDELKETILNETDDIFDLGATSLTIVNIAKRVQEECDIQIPIDVFLDKPAISEIGDFVIGLLEEKEYENIAAAMPVSKVLITGEELIAIFKEELGEQQITPEEDIFDLGATSLTIVNVVKKIKEKKGIEVSIDIFLDHPTINEIVSCITNEIPPEEMEEKHTDDMAAGIELSDVYLKKEDYKKQEEKYHFESKEIAVKDFSGLLSLLKNEMVGIKNRYLYASAGGKNAVQTYLYIKDKAVEGIPAGIYYYHPEEHQLYFLTHGNRIIRDVYSSYYREAFDQSAFAIFFIAQLKAIEPVYLDFSKGLVTIDTGYMQELLLSNQETYRVGLCSVEEIDFSQIRDDFLLEEGHIFVNGMLCGYRTDSSEDKVSLQKYLSERNESLTSHCKSVEHIIDESSMRQINRQMKYNQLSKREVLDLAKQKLHLRKFDDENIRIALMEVSFDKNRYLMRSSKREYKKEEIALTKFSTFLSVLRGKEIMGTVKYLYPSLLDAYLLKVYVYVKENAVEQLDEGLYRYDPLTHRLLLINKGLETIIGHCHTPFNRPHYKASGFSIFLLADIVEARRIYGDGALKYIMTESGYMGQLLMEHQAKNNIGIVPIGGMNFDKIRESFHLENKDMLIHSFMGGLYDYSAMKVQEAAAPQMLKAAKNDIAIIGLSGRFPDAADLSEYWDNLKNQKRSITKLPLRRKELWNGADLREEEYYGGYIEDIELFDYELFHMSLLEAKNLDPQERIMLQMVYECIEGAGYTIEALHKKANKVGVFIGSMWNDYEHYGVEKYRNTKVADIASLHSSIANRISYYFNFCGPSLAIQTACSSSMTALHIACESIKSGECDMAVVGGINLISHPYHLEALKSQNIIAMNGEVKLFSDYSTGLVCGEGAGAVLLTRLTKAIEEEDLIWATIKNTAIANYGKTTRYGMVSLAKQKELIAELLKRADINPDSIQYVEASAAGLAIADVTEVQALSELFAENGLSGKNCLIGSVKANIGHLESASFLSQLCKVILQMQQEEIVPTILDTAVNPLIHLDKIPFQFAGQLQKWPVIQKDSASLYRALINSFGASGSIGSAIVEQFKPVECERAENKSETAILLSAACEEQLNEYIKRIANYIKKYPHLDIRDVAYTLSQRTHADLVRVVFLCRDTKDLTQLAANYLQGETSDRRMIRKDTWISRAEERDLTNLQKDAFHWTNQSEEAGIFVSVIKANKIYLPVRPFNKMVCWNSKIAEFTNEKADDSSSSEPVGVTDKAESEADELVEYLVNVYAMISEIPVSKIDCRMPLENYGLSSIIISRFNKVLEQELSIKSSTLLFEVQTLLELSELLLADYRGNIMNSKMSELVKKDSVKAPMTENITGTKSATEEQRAEEQKTEEGYFREDIAIIGLGGIYPDADNLEELWSNLEEGRDSIIEIPLERWDHKAYFENDHKGNVYANWGGFLHNMEGFDPLFFQISPKEAMLMDPQERKFLEVVYHTLEDAGYTKKSIHEKYQGNVGVYVGAMFQDYQMLSGKSAEEESYIATGAVGASISNRISYILDLHGPSMTVNTMCSSVLTCLNLAVQSIHSGECRAAIVGGVNLIVHPNKYVLHCQNRMLSTDGKCRAFGKDGDGFVPSEGVGAILIKPLSEAINDKDHIYGTIKGIKINHDGKKNGYMVPSPVQQGNLIKSVLEENHIPPETITYAEAHGTGTKLGDPIEIAGLSYAYKDMTDKKNFCSIGSIKSNIGHCESAAGIASITKVLLQMKHKMLVPTIHCDELNPNIDFDNSPFYVQKKLAPWKVSQDQSLRRASVSSFGAGGVNGYLILEEYRSCAQSSLDDNSKKLLVMSAHNANELKEYVDRTLYYLTQIYKNKNTDMTAVKKIISEVLHIDSCSIDITEKLMDLGLSKDQLDLIIAQIESTYQIKMENEIIVQNETIETLIENIKVKTKSLHTASMNEYGEYTLRNIAHTLLHGREHMEERIAVIAATLEELVEILKDYSANPATNKVLTGNTENECNVSEEYEAFFGQEANQKITEDTIKEYARFYVNGAKIDWESVTDDNGAYKVSLPAYPFAKKKYWVPVKIEYSESAMNTDPKATGSVDKKTLAESAAEKEGLQADKEYVQTKIAINDGALEKSISAMIKKILGQILRLEEQDINLNYELQKYGVDSIMLSDLAEHINKAYDIHTTAAMLLSFHTIKDLVKGLQKKYSPEITLYEMKSRKTTDIIGEEVNETVKETANQVIKEKEITERTAELIAVIGIAGMAPGAENVIHYWEKLLANQCSITACKEDRRELREYLRMNSDHEDIMHGGYLNDIDKWEPLFFGISPNEAKRMDPQQRLFLEVSQRALEDAGYPKKRISGTKTGVFVGSSNDDYSKIAAGHSVMDAHSAIGTARSLIANRVSYYFNINGPSEVIDTACSSSGVAINRAIKALRYKECDMSIVGGVNLILTPEQFISYDNAGMLAKNRKVSVFSNSSDGYLRGEGVGCVILKPLSKAVKDNDRIHAVLLGSAVNHGGKAMSITTPNYEAQMAVVKEACRDSNVSEKTITYIEAQGSGNKIGDTIEWQALEEAYGETLDGRKRGVGTIKANIGHLESASGIFALIKIIFAMKHKIIPAMIHCDQISDDIHCNHNTLVRKNMEWDALMDMDGNLLPRRAGINAYGIGGVNAHFIVEEYVNEDTEMSGEKEESLFALSANSKEALKEYIKRVKEFACQQKDTNLMSFAYTLQIGREEMPYRTAFVAGNWETVVQKCNHALEEDKDIHNCSMDITHSILEQVLEQSGIDMIVKESIKVKKLWKIGLMWSSGVEINWQLLYEGKKLQITDTPEYPFEKESFWISDLSVKKNMDVETAEEKDQIIDILVKKIAEISGADSLKIAEDVPLIQYGFDSIMFTKLKYYIETQFMINAGSNEIYYRDTVGKIAAMIRKKMAGVIEDTTKLEHIHGDDLNDLFEKLTS</sequence>
<dbReference type="InterPro" id="IPR014031">
    <property type="entry name" value="Ketoacyl_synth_C"/>
</dbReference>
<dbReference type="Gene3D" id="3.30.559.10">
    <property type="entry name" value="Chloramphenicol acetyltransferase-like domain"/>
    <property type="match status" value="2"/>
</dbReference>
<dbReference type="InterPro" id="IPR000415">
    <property type="entry name" value="Nitroreductase-like"/>
</dbReference>
<dbReference type="FunFam" id="3.40.50.12780:FF:000012">
    <property type="entry name" value="Non-ribosomal peptide synthetase"/>
    <property type="match status" value="1"/>
</dbReference>
<evidence type="ECO:0000259" key="13">
    <source>
        <dbReference type="PROSITE" id="PS52004"/>
    </source>
</evidence>
<feature type="domain" description="Ketosynthase family 3 (KS3)" evidence="13">
    <location>
        <begin position="3667"/>
        <end position="4090"/>
    </location>
</feature>
<dbReference type="Pfam" id="PF02801">
    <property type="entry name" value="Ketoacyl-synt_C"/>
    <property type="match status" value="3"/>
</dbReference>
<evidence type="ECO:0000256" key="7">
    <source>
        <dbReference type="ARBA" id="ARBA00022490"/>
    </source>
</evidence>
<feature type="domain" description="Ketosynthase family 3 (KS3)" evidence="13">
    <location>
        <begin position="2814"/>
        <end position="3240"/>
    </location>
</feature>
<dbReference type="Gene3D" id="3.40.50.12780">
    <property type="entry name" value="N-terminal domain of ligase-like"/>
    <property type="match status" value="1"/>
</dbReference>
<dbReference type="Pfam" id="PF22336">
    <property type="entry name" value="RhiE-like_linker"/>
    <property type="match status" value="2"/>
</dbReference>
<comment type="similarity">
    <text evidence="5">Belongs to the ATP-dependent AMP-binding enzyme family.</text>
</comment>
<dbReference type="Gene3D" id="3.30.70.3290">
    <property type="match status" value="1"/>
</dbReference>
<comment type="subcellular location">
    <subcellularLocation>
        <location evidence="3">Cytoplasm</location>
    </subcellularLocation>
</comment>
<comment type="function">
    <text evidence="2">Involved in some intermediate steps for the synthesis of the antibiotic polyketide bacillaene which is involved in secondary metabolism.</text>
</comment>
<dbReference type="PROSITE" id="PS00606">
    <property type="entry name" value="KS3_1"/>
    <property type="match status" value="2"/>
</dbReference>
<dbReference type="InterPro" id="IPR009081">
    <property type="entry name" value="PP-bd_ACP"/>
</dbReference>
<proteinExistence type="inferred from homology"/>
<evidence type="ECO:0000256" key="1">
    <source>
        <dbReference type="ARBA" id="ARBA00001957"/>
    </source>
</evidence>
<comment type="cofactor">
    <cofactor evidence="1">
        <name>pantetheine 4'-phosphate</name>
        <dbReference type="ChEBI" id="CHEBI:47942"/>
    </cofactor>
</comment>
<dbReference type="PROSITE" id="PS52004">
    <property type="entry name" value="KS3_2"/>
    <property type="match status" value="3"/>
</dbReference>
<keyword evidence="11" id="KW-0677">Repeat</keyword>
<dbReference type="Gene3D" id="1.10.1200.10">
    <property type="entry name" value="ACP-like"/>
    <property type="match status" value="5"/>
</dbReference>
<dbReference type="RefSeq" id="WP_073587307.1">
    <property type="nucleotide sequence ID" value="NZ_FRFD01000003.1"/>
</dbReference>
<feature type="domain" description="Carrier" evidence="12">
    <location>
        <begin position="4268"/>
        <end position="4345"/>
    </location>
</feature>
<comment type="pathway">
    <text evidence="4">Antibiotic biosynthesis; bacillaene biosynthesis.</text>
</comment>
<dbReference type="InterPro" id="IPR020845">
    <property type="entry name" value="AMP-binding_CS"/>
</dbReference>
<dbReference type="SMART" id="SM00823">
    <property type="entry name" value="PKS_PP"/>
    <property type="match status" value="3"/>
</dbReference>
<evidence type="ECO:0000256" key="9">
    <source>
        <dbReference type="ARBA" id="ARBA00022598"/>
    </source>
</evidence>
<evidence type="ECO:0000256" key="11">
    <source>
        <dbReference type="ARBA" id="ARBA00022737"/>
    </source>
</evidence>
<evidence type="ECO:0000256" key="5">
    <source>
        <dbReference type="ARBA" id="ARBA00006432"/>
    </source>
</evidence>
<keyword evidence="10" id="KW-0808">Transferase</keyword>
<dbReference type="Pfam" id="PF00668">
    <property type="entry name" value="Condensation"/>
    <property type="match status" value="2"/>
</dbReference>
<feature type="domain" description="Carrier" evidence="12">
    <location>
        <begin position="1428"/>
        <end position="1503"/>
    </location>
</feature>
<dbReference type="Pfam" id="PF22621">
    <property type="entry name" value="CurL-like_PKS_C"/>
    <property type="match status" value="1"/>
</dbReference>
<keyword evidence="7" id="KW-0963">Cytoplasm</keyword>
<dbReference type="Pfam" id="PF00550">
    <property type="entry name" value="PP-binding"/>
    <property type="match status" value="3"/>
</dbReference>
<dbReference type="Gene3D" id="3.40.109.10">
    <property type="entry name" value="NADH Oxidase"/>
    <property type="match status" value="2"/>
</dbReference>
<dbReference type="GO" id="GO:0031177">
    <property type="term" value="F:phosphopantetheine binding"/>
    <property type="evidence" value="ECO:0007669"/>
    <property type="project" value="InterPro"/>
</dbReference>
<dbReference type="InterPro" id="IPR042099">
    <property type="entry name" value="ANL_N_sf"/>
</dbReference>
<dbReference type="InterPro" id="IPR000873">
    <property type="entry name" value="AMP-dep_synth/lig_dom"/>
</dbReference>
<dbReference type="PROSITE" id="PS00455">
    <property type="entry name" value="AMP_BINDING"/>
    <property type="match status" value="1"/>
</dbReference>
<dbReference type="InterPro" id="IPR036736">
    <property type="entry name" value="ACP-like_sf"/>
</dbReference>
<dbReference type="Gene3D" id="3.40.47.10">
    <property type="match status" value="3"/>
</dbReference>
<dbReference type="SUPFAM" id="SSF56801">
    <property type="entry name" value="Acetyl-CoA synthetase-like"/>
    <property type="match status" value="1"/>
</dbReference>
<feature type="domain" description="Carrier" evidence="12">
    <location>
        <begin position="1518"/>
        <end position="1593"/>
    </location>
</feature>
<dbReference type="Gene3D" id="1.10.1240.100">
    <property type="match status" value="2"/>
</dbReference>
<dbReference type="GO" id="GO:0071770">
    <property type="term" value="P:DIM/DIP cell wall layer assembly"/>
    <property type="evidence" value="ECO:0007669"/>
    <property type="project" value="TreeGrafter"/>
</dbReference>
<evidence type="ECO:0000313" key="15">
    <source>
        <dbReference type="Proteomes" id="UP000184612"/>
    </source>
</evidence>
<dbReference type="InterPro" id="IPR001242">
    <property type="entry name" value="Condensation_dom"/>
</dbReference>
<evidence type="ECO:0000256" key="2">
    <source>
        <dbReference type="ARBA" id="ARBA00003299"/>
    </source>
</evidence>
<dbReference type="SMART" id="SM00825">
    <property type="entry name" value="PKS_KS"/>
    <property type="match status" value="3"/>
</dbReference>
<dbReference type="FunFam" id="3.40.50.980:FF:000001">
    <property type="entry name" value="Non-ribosomal peptide synthetase"/>
    <property type="match status" value="1"/>
</dbReference>
<dbReference type="GO" id="GO:0005886">
    <property type="term" value="C:plasma membrane"/>
    <property type="evidence" value="ECO:0007669"/>
    <property type="project" value="TreeGrafter"/>
</dbReference>
<evidence type="ECO:0000256" key="10">
    <source>
        <dbReference type="ARBA" id="ARBA00022679"/>
    </source>
</evidence>
<reference evidence="14 15" key="1">
    <citation type="submission" date="2016-12" db="EMBL/GenBank/DDBJ databases">
        <authorList>
            <person name="Song W.-J."/>
            <person name="Kurnit D.M."/>
        </authorList>
    </citation>
    <scope>NUCLEOTIDE SEQUENCE [LARGE SCALE GENOMIC DNA]</scope>
    <source>
        <strain evidence="14 15">DSM 12503</strain>
    </source>
</reference>
<dbReference type="Gene3D" id="3.30.559.30">
    <property type="entry name" value="Nonribosomal peptide synthetase, condensation domain"/>
    <property type="match status" value="2"/>
</dbReference>
<feature type="domain" description="Ketosynthase family 3 (KS3)" evidence="13">
    <location>
        <begin position="2089"/>
        <end position="2512"/>
    </location>
</feature>
<dbReference type="Pfam" id="PF00501">
    <property type="entry name" value="AMP-binding"/>
    <property type="match status" value="1"/>
</dbReference>
<protein>
    <submittedName>
        <fullName evidence="14">Amino acid adenylation domain-containing protein</fullName>
    </submittedName>
</protein>
<dbReference type="InterPro" id="IPR057737">
    <property type="entry name" value="Condensation_MtbB-like"/>
</dbReference>
<dbReference type="InterPro" id="IPR050091">
    <property type="entry name" value="PKS_NRPS_Biosynth_Enz"/>
</dbReference>
<dbReference type="InterPro" id="IPR023213">
    <property type="entry name" value="CAT-like_dom_sf"/>
</dbReference>
<dbReference type="GO" id="GO:0006633">
    <property type="term" value="P:fatty acid biosynthetic process"/>
    <property type="evidence" value="ECO:0007669"/>
    <property type="project" value="InterPro"/>
</dbReference>
<dbReference type="InterPro" id="IPR025110">
    <property type="entry name" value="AMP-bd_C"/>
</dbReference>
<dbReference type="STRING" id="1121345.SAMN02745217_00615"/>
<dbReference type="InterPro" id="IPR018201">
    <property type="entry name" value="Ketoacyl_synth_AS"/>
</dbReference>
<dbReference type="InterPro" id="IPR045851">
    <property type="entry name" value="AMP-bd_C_sf"/>
</dbReference>
<evidence type="ECO:0000313" key="14">
    <source>
        <dbReference type="EMBL" id="SHO44484.1"/>
    </source>
</evidence>
<dbReference type="CDD" id="cd02142">
    <property type="entry name" value="McbC_SagB-like_oxidoreductase"/>
    <property type="match status" value="2"/>
</dbReference>
<dbReference type="SUPFAM" id="SSF52777">
    <property type="entry name" value="CoA-dependent acyltransferases"/>
    <property type="match status" value="4"/>
</dbReference>
<dbReference type="PROSITE" id="PS50075">
    <property type="entry name" value="CARRIER"/>
    <property type="match status" value="4"/>
</dbReference>
<accession>A0A1M7XZC5</accession>
<keyword evidence="9" id="KW-0436">Ligase</keyword>
<dbReference type="PANTHER" id="PTHR43775:SF37">
    <property type="entry name" value="SI:DKEY-61P9.11"/>
    <property type="match status" value="1"/>
</dbReference>
<keyword evidence="15" id="KW-1185">Reference proteome</keyword>
<dbReference type="CDD" id="cd19535">
    <property type="entry name" value="Cyc_NRPS"/>
    <property type="match status" value="1"/>
</dbReference>
<dbReference type="InterPro" id="IPR032821">
    <property type="entry name" value="PKS_assoc"/>
</dbReference>
<dbReference type="Proteomes" id="UP000184612">
    <property type="component" value="Unassembled WGS sequence"/>
</dbReference>
<dbReference type="Pfam" id="PF00109">
    <property type="entry name" value="ketoacyl-synt"/>
    <property type="match status" value="3"/>
</dbReference>
<dbReference type="Gene3D" id="3.30.300.30">
    <property type="match status" value="1"/>
</dbReference>
<organism evidence="14 15">
    <name type="scientific">Anaerocolumna xylanovorans DSM 12503</name>
    <dbReference type="NCBI Taxonomy" id="1121345"/>
    <lineage>
        <taxon>Bacteria</taxon>
        <taxon>Bacillati</taxon>
        <taxon>Bacillota</taxon>
        <taxon>Clostridia</taxon>
        <taxon>Lachnospirales</taxon>
        <taxon>Lachnospiraceae</taxon>
        <taxon>Anaerocolumna</taxon>
    </lineage>
</organism>
<evidence type="ECO:0000259" key="12">
    <source>
        <dbReference type="PROSITE" id="PS50075"/>
    </source>
</evidence>
<dbReference type="EMBL" id="FRFD01000003">
    <property type="protein sequence ID" value="SHO44484.1"/>
    <property type="molecule type" value="Genomic_DNA"/>
</dbReference>
<dbReference type="InterPro" id="IPR016039">
    <property type="entry name" value="Thiolase-like"/>
</dbReference>
<dbReference type="CDD" id="cd00833">
    <property type="entry name" value="PKS"/>
    <property type="match status" value="3"/>
</dbReference>
<evidence type="ECO:0000256" key="4">
    <source>
        <dbReference type="ARBA" id="ARBA00004789"/>
    </source>
</evidence>
<dbReference type="SUPFAM" id="SSF47336">
    <property type="entry name" value="ACP-like"/>
    <property type="match status" value="5"/>
</dbReference>